<dbReference type="InterPro" id="IPR003782">
    <property type="entry name" value="SCO1/SenC"/>
</dbReference>
<dbReference type="InterPro" id="IPR013766">
    <property type="entry name" value="Thioredoxin_domain"/>
</dbReference>
<feature type="binding site" evidence="3">
    <location>
        <position position="168"/>
    </location>
    <ligand>
        <name>Cu cation</name>
        <dbReference type="ChEBI" id="CHEBI:23378"/>
    </ligand>
</feature>
<evidence type="ECO:0000313" key="7">
    <source>
        <dbReference type="Proteomes" id="UP001143364"/>
    </source>
</evidence>
<keyword evidence="3" id="KW-0479">Metal-binding</keyword>
<dbReference type="FunFam" id="3.40.30.10:FF:000013">
    <property type="entry name" value="Blast:Protein SCO1 homolog, mitochondrial"/>
    <property type="match status" value="1"/>
</dbReference>
<keyword evidence="4" id="KW-1015">Disulfide bond</keyword>
<dbReference type="PANTHER" id="PTHR12151">
    <property type="entry name" value="ELECTRON TRANSPORT PROTIN SCO1/SENC FAMILY MEMBER"/>
    <property type="match status" value="1"/>
</dbReference>
<dbReference type="CDD" id="cd02968">
    <property type="entry name" value="SCO"/>
    <property type="match status" value="1"/>
</dbReference>
<dbReference type="SUPFAM" id="SSF52833">
    <property type="entry name" value="Thioredoxin-like"/>
    <property type="match status" value="1"/>
</dbReference>
<dbReference type="Gene3D" id="3.40.30.10">
    <property type="entry name" value="Glutaredoxin"/>
    <property type="match status" value="1"/>
</dbReference>
<comment type="similarity">
    <text evidence="1">Belongs to the SCO1/2 family.</text>
</comment>
<keyword evidence="7" id="KW-1185">Reference proteome</keyword>
<name>A0A9W6JI87_9HYPH</name>
<feature type="binding site" evidence="3">
    <location>
        <position position="80"/>
    </location>
    <ligand>
        <name>Cu cation</name>
        <dbReference type="ChEBI" id="CHEBI:23378"/>
    </ligand>
</feature>
<organism evidence="6 7">
    <name type="scientific">Methylopila jiangsuensis</name>
    <dbReference type="NCBI Taxonomy" id="586230"/>
    <lineage>
        <taxon>Bacteria</taxon>
        <taxon>Pseudomonadati</taxon>
        <taxon>Pseudomonadota</taxon>
        <taxon>Alphaproteobacteria</taxon>
        <taxon>Hyphomicrobiales</taxon>
        <taxon>Methylopilaceae</taxon>
        <taxon>Methylopila</taxon>
    </lineage>
</organism>
<reference evidence="6" key="2">
    <citation type="submission" date="2023-01" db="EMBL/GenBank/DDBJ databases">
        <authorList>
            <person name="Sun Q."/>
            <person name="Evtushenko L."/>
        </authorList>
    </citation>
    <scope>NUCLEOTIDE SEQUENCE</scope>
    <source>
        <strain evidence="6">VKM B-2555</strain>
    </source>
</reference>
<feature type="domain" description="Thioredoxin" evidence="5">
    <location>
        <begin position="28"/>
        <end position="204"/>
    </location>
</feature>
<proteinExistence type="inferred from homology"/>
<dbReference type="InterPro" id="IPR036249">
    <property type="entry name" value="Thioredoxin-like_sf"/>
</dbReference>
<evidence type="ECO:0000256" key="3">
    <source>
        <dbReference type="PIRSR" id="PIRSR603782-1"/>
    </source>
</evidence>
<dbReference type="Proteomes" id="UP001143364">
    <property type="component" value="Unassembled WGS sequence"/>
</dbReference>
<dbReference type="Pfam" id="PF02630">
    <property type="entry name" value="SCO1-SenC"/>
    <property type="match status" value="1"/>
</dbReference>
<feature type="binding site" evidence="3">
    <location>
        <position position="84"/>
    </location>
    <ligand>
        <name>Cu cation</name>
        <dbReference type="ChEBI" id="CHEBI:23378"/>
    </ligand>
</feature>
<dbReference type="PANTHER" id="PTHR12151:SF25">
    <property type="entry name" value="LINALOOL DEHYDRATASE_ISOMERASE DOMAIN-CONTAINING PROTEIN"/>
    <property type="match status" value="1"/>
</dbReference>
<accession>A0A9W6JI87</accession>
<dbReference type="GO" id="GO:0046872">
    <property type="term" value="F:metal ion binding"/>
    <property type="evidence" value="ECO:0007669"/>
    <property type="project" value="UniProtKB-KW"/>
</dbReference>
<evidence type="ECO:0000256" key="4">
    <source>
        <dbReference type="PIRSR" id="PIRSR603782-2"/>
    </source>
</evidence>
<reference evidence="6" key="1">
    <citation type="journal article" date="2014" name="Int. J. Syst. Evol. Microbiol.">
        <title>Complete genome sequence of Corynebacterium casei LMG S-19264T (=DSM 44701T), isolated from a smear-ripened cheese.</title>
        <authorList>
            <consortium name="US DOE Joint Genome Institute (JGI-PGF)"/>
            <person name="Walter F."/>
            <person name="Albersmeier A."/>
            <person name="Kalinowski J."/>
            <person name="Ruckert C."/>
        </authorList>
    </citation>
    <scope>NUCLEOTIDE SEQUENCE</scope>
    <source>
        <strain evidence="6">VKM B-2555</strain>
    </source>
</reference>
<dbReference type="PROSITE" id="PS51352">
    <property type="entry name" value="THIOREDOXIN_2"/>
    <property type="match status" value="1"/>
</dbReference>
<evidence type="ECO:0000313" key="6">
    <source>
        <dbReference type="EMBL" id="GLK78121.1"/>
    </source>
</evidence>
<keyword evidence="2 3" id="KW-0186">Copper</keyword>
<evidence type="ECO:0000259" key="5">
    <source>
        <dbReference type="PROSITE" id="PS51352"/>
    </source>
</evidence>
<dbReference type="RefSeq" id="WP_271205933.1">
    <property type="nucleotide sequence ID" value="NZ_BSFK01000016.1"/>
</dbReference>
<dbReference type="EMBL" id="BSFK01000016">
    <property type="protein sequence ID" value="GLK78121.1"/>
    <property type="molecule type" value="Genomic_DNA"/>
</dbReference>
<feature type="disulfide bond" description="Redox-active" evidence="4">
    <location>
        <begin position="80"/>
        <end position="84"/>
    </location>
</feature>
<sequence length="204" mass="22337">MTALRAVRLALWALVAVALVGLGGLGVGLWRLPAPEKTRTVSVASQIGGPFRLTSHRGEAVAEADMRGKPYLLFFGFTHCPDVCPTTLAELSRRLEQLGPDAGKVRTLFVTVDPERDTQEALAAYMTSFDPRIVALRGDQARTDEVVRSFKAAARKVPTKDGDYTMDHNAIVYMMNADGTFVGSLDPHEAEEIQLQKLRRLIAD</sequence>
<evidence type="ECO:0000256" key="2">
    <source>
        <dbReference type="ARBA" id="ARBA00023008"/>
    </source>
</evidence>
<evidence type="ECO:0000256" key="1">
    <source>
        <dbReference type="ARBA" id="ARBA00010996"/>
    </source>
</evidence>
<protein>
    <submittedName>
        <fullName evidence="6">Copper-binding protein</fullName>
    </submittedName>
</protein>
<comment type="caution">
    <text evidence="6">The sequence shown here is derived from an EMBL/GenBank/DDBJ whole genome shotgun (WGS) entry which is preliminary data.</text>
</comment>
<gene>
    <name evidence="6" type="ORF">GCM10008171_33750</name>
</gene>
<dbReference type="AlphaFoldDB" id="A0A9W6JI87"/>